<feature type="compositionally biased region" description="Basic residues" evidence="1">
    <location>
        <begin position="154"/>
        <end position="163"/>
    </location>
</feature>
<gene>
    <name evidence="3" type="ORF">GCM10010531_24880</name>
</gene>
<evidence type="ECO:0000256" key="2">
    <source>
        <dbReference type="SAM" id="Phobius"/>
    </source>
</evidence>
<dbReference type="RefSeq" id="WP_344689213.1">
    <property type="nucleotide sequence ID" value="NZ_BAAAVV010000005.1"/>
</dbReference>
<proteinExistence type="predicted"/>
<feature type="compositionally biased region" description="Low complexity" evidence="1">
    <location>
        <begin position="144"/>
        <end position="153"/>
    </location>
</feature>
<reference evidence="4" key="1">
    <citation type="journal article" date="2019" name="Int. J. Syst. Evol. Microbiol.">
        <title>The Global Catalogue of Microorganisms (GCM) 10K type strain sequencing project: providing services to taxonomists for standard genome sequencing and annotation.</title>
        <authorList>
            <consortium name="The Broad Institute Genomics Platform"/>
            <consortium name="The Broad Institute Genome Sequencing Center for Infectious Disease"/>
            <person name="Wu L."/>
            <person name="Ma J."/>
        </authorList>
    </citation>
    <scope>NUCLEOTIDE SEQUENCE [LARGE SCALE GENOMIC DNA]</scope>
    <source>
        <strain evidence="4">JCM 15614</strain>
    </source>
</reference>
<comment type="caution">
    <text evidence="3">The sequence shown here is derived from an EMBL/GenBank/DDBJ whole genome shotgun (WGS) entry which is preliminary data.</text>
</comment>
<feature type="transmembrane region" description="Helical" evidence="2">
    <location>
        <begin position="118"/>
        <end position="135"/>
    </location>
</feature>
<dbReference type="Proteomes" id="UP001499924">
    <property type="component" value="Unassembled WGS sequence"/>
</dbReference>
<keyword evidence="2" id="KW-1133">Transmembrane helix</keyword>
<protein>
    <recommendedName>
        <fullName evidence="5">Integral membrane protein</fullName>
    </recommendedName>
</protein>
<evidence type="ECO:0000256" key="1">
    <source>
        <dbReference type="SAM" id="MobiDB-lite"/>
    </source>
</evidence>
<feature type="region of interest" description="Disordered" evidence="1">
    <location>
        <begin position="1"/>
        <end position="25"/>
    </location>
</feature>
<sequence>MPSSRARVTPRRSPRAAGRTSPSPRERPLAVPFAVVFGLLMAAEVLYLGYLLWEPDPSLDWYLVVPVLLAAAAVAGSLLVLGGRPRAWMVLAGAAVLPLVGLLVLVFILGALGATAEMWSAVLLTTGPLGCLILATRRPVRDWTSPGRPTRSPGGRRTRGADR</sequence>
<keyword evidence="4" id="KW-1185">Reference proteome</keyword>
<evidence type="ECO:0000313" key="3">
    <source>
        <dbReference type="EMBL" id="GAA3170633.1"/>
    </source>
</evidence>
<accession>A0ABP6P7V7</accession>
<evidence type="ECO:0000313" key="4">
    <source>
        <dbReference type="Proteomes" id="UP001499924"/>
    </source>
</evidence>
<keyword evidence="2" id="KW-0812">Transmembrane</keyword>
<name>A0ABP6P7V7_9ACTN</name>
<dbReference type="EMBL" id="BAAAVV010000005">
    <property type="protein sequence ID" value="GAA3170633.1"/>
    <property type="molecule type" value="Genomic_DNA"/>
</dbReference>
<feature type="region of interest" description="Disordered" evidence="1">
    <location>
        <begin position="143"/>
        <end position="163"/>
    </location>
</feature>
<organism evidence="3 4">
    <name type="scientific">Blastococcus jejuensis</name>
    <dbReference type="NCBI Taxonomy" id="351224"/>
    <lineage>
        <taxon>Bacteria</taxon>
        <taxon>Bacillati</taxon>
        <taxon>Actinomycetota</taxon>
        <taxon>Actinomycetes</taxon>
        <taxon>Geodermatophilales</taxon>
        <taxon>Geodermatophilaceae</taxon>
        <taxon>Blastococcus</taxon>
    </lineage>
</organism>
<keyword evidence="2" id="KW-0472">Membrane</keyword>
<feature type="transmembrane region" description="Helical" evidence="2">
    <location>
        <begin position="29"/>
        <end position="53"/>
    </location>
</feature>
<feature type="transmembrane region" description="Helical" evidence="2">
    <location>
        <begin position="59"/>
        <end position="81"/>
    </location>
</feature>
<evidence type="ECO:0008006" key="5">
    <source>
        <dbReference type="Google" id="ProtNLM"/>
    </source>
</evidence>
<feature type="transmembrane region" description="Helical" evidence="2">
    <location>
        <begin position="88"/>
        <end position="112"/>
    </location>
</feature>